<dbReference type="InterPro" id="IPR036188">
    <property type="entry name" value="FAD/NAD-bd_sf"/>
</dbReference>
<name>A0ABV4HZ42_9ACTN</name>
<comment type="cofactor">
    <cofactor evidence="1">
        <name>FAD</name>
        <dbReference type="ChEBI" id="CHEBI:57692"/>
    </cofactor>
</comment>
<comment type="caution">
    <text evidence="6">The sequence shown here is derived from an EMBL/GenBank/DDBJ whole genome shotgun (WGS) entry which is preliminary data.</text>
</comment>
<feature type="domain" description="FAD dependent oxidoreductase" evidence="5">
    <location>
        <begin position="5"/>
        <end position="355"/>
    </location>
</feature>
<evidence type="ECO:0000313" key="7">
    <source>
        <dbReference type="Proteomes" id="UP001566476"/>
    </source>
</evidence>
<protein>
    <submittedName>
        <fullName evidence="6">FAD-dependent oxidoreductase</fullName>
    </submittedName>
</protein>
<evidence type="ECO:0000259" key="5">
    <source>
        <dbReference type="Pfam" id="PF01266"/>
    </source>
</evidence>
<keyword evidence="2" id="KW-0285">Flavoprotein</keyword>
<dbReference type="Proteomes" id="UP001566476">
    <property type="component" value="Unassembled WGS sequence"/>
</dbReference>
<dbReference type="SUPFAM" id="SSF51905">
    <property type="entry name" value="FAD/NAD(P)-binding domain"/>
    <property type="match status" value="1"/>
</dbReference>
<organism evidence="6 7">
    <name type="scientific">Kineococcus mangrovi</name>
    <dbReference type="NCBI Taxonomy" id="1660183"/>
    <lineage>
        <taxon>Bacteria</taxon>
        <taxon>Bacillati</taxon>
        <taxon>Actinomycetota</taxon>
        <taxon>Actinomycetes</taxon>
        <taxon>Kineosporiales</taxon>
        <taxon>Kineosporiaceae</taxon>
        <taxon>Kineococcus</taxon>
    </lineage>
</organism>
<keyword evidence="3" id="KW-0274">FAD</keyword>
<dbReference type="Gene3D" id="3.50.50.60">
    <property type="entry name" value="FAD/NAD(P)-binding domain"/>
    <property type="match status" value="1"/>
</dbReference>
<dbReference type="EMBL" id="JBGGTQ010000002">
    <property type="protein sequence ID" value="MEZ0491691.1"/>
    <property type="molecule type" value="Genomic_DNA"/>
</dbReference>
<evidence type="ECO:0000256" key="3">
    <source>
        <dbReference type="ARBA" id="ARBA00022827"/>
    </source>
</evidence>
<keyword evidence="4" id="KW-0560">Oxidoreductase</keyword>
<dbReference type="InterPro" id="IPR006076">
    <property type="entry name" value="FAD-dep_OxRdtase"/>
</dbReference>
<reference evidence="6 7" key="1">
    <citation type="submission" date="2024-07" db="EMBL/GenBank/DDBJ databases">
        <authorList>
            <person name="Thanompreechachai J."/>
            <person name="Duangmal K."/>
        </authorList>
    </citation>
    <scope>NUCLEOTIDE SEQUENCE [LARGE SCALE GENOMIC DNA]</scope>
    <source>
        <strain evidence="6 7">TBRC 1896</strain>
    </source>
</reference>
<dbReference type="Pfam" id="PF01266">
    <property type="entry name" value="DAO"/>
    <property type="match status" value="1"/>
</dbReference>
<dbReference type="Gene3D" id="3.30.9.10">
    <property type="entry name" value="D-Amino Acid Oxidase, subunit A, domain 2"/>
    <property type="match status" value="1"/>
</dbReference>
<keyword evidence="7" id="KW-1185">Reference proteome</keyword>
<dbReference type="RefSeq" id="WP_370717720.1">
    <property type="nucleotide sequence ID" value="NZ_JBGGTQ010000002.1"/>
</dbReference>
<sequence length="374" mass="39772">MDAQVLVVGAGLAGASTAWRLAQRGRTVVLVERDVPASAQGSSHGSARILRHAYPERLYVDLVGAAETAWTELSALHGADLVTRCGALDFGARRDPHGLAAVLADAGVEHELLAREDARDRWPGIAFDSDVLWHRAGGVLDAGSTVRAMVAAARAHGAQVLQGWALSRLERTGAGFTAHAADGRTVSAGRVVVCAGPWLPDLLGELPLPAGFLAALPTLTVTEENAFHFPHREPRTPWPTLIHHREDICLYALPGGRDAQFRGQKVAEFAAGRRLRSAATRTGRVDAANRERVVEHVRRFLPGLEPEPYAETTCLFTNTPTEDFVVDEADGVTVVSPCSGHGAKFAPLLGELAADAALRTGSVPGRFRVGSSRA</sequence>
<dbReference type="InterPro" id="IPR045170">
    <property type="entry name" value="MTOX"/>
</dbReference>
<gene>
    <name evidence="6" type="ORF">AB2L28_05515</name>
</gene>
<evidence type="ECO:0000256" key="2">
    <source>
        <dbReference type="ARBA" id="ARBA00022630"/>
    </source>
</evidence>
<proteinExistence type="predicted"/>
<accession>A0ABV4HZ42</accession>
<evidence type="ECO:0000256" key="1">
    <source>
        <dbReference type="ARBA" id="ARBA00001974"/>
    </source>
</evidence>
<evidence type="ECO:0000313" key="6">
    <source>
        <dbReference type="EMBL" id="MEZ0491691.1"/>
    </source>
</evidence>
<dbReference type="SUPFAM" id="SSF54373">
    <property type="entry name" value="FAD-linked reductases, C-terminal domain"/>
    <property type="match status" value="1"/>
</dbReference>
<evidence type="ECO:0000256" key="4">
    <source>
        <dbReference type="ARBA" id="ARBA00023002"/>
    </source>
</evidence>
<dbReference type="PANTHER" id="PTHR10961:SF7">
    <property type="entry name" value="FAD DEPENDENT OXIDOREDUCTASE DOMAIN-CONTAINING PROTEIN"/>
    <property type="match status" value="1"/>
</dbReference>
<dbReference type="PANTHER" id="PTHR10961">
    <property type="entry name" value="PEROXISOMAL SARCOSINE OXIDASE"/>
    <property type="match status" value="1"/>
</dbReference>